<protein>
    <recommendedName>
        <fullName evidence="4">Peptidase M23</fullName>
    </recommendedName>
</protein>
<sequence>MGRPGHHPRHAAASRRYRVAMASAACAVAAGAVGGFAYDLDHPGRPAGPSTLAASGPRRVAGNDVSRDLARGAPPPSLPAGLASPSPQVPDVQRRHAPVPGLSQAQTDNAAIILWVAQRRVLPRRAMVVAIVTALQESSLYNRANRRVPASLNLAHQGTGSDHDSVGLFQQRPSQGWGTVAQLMDPPTASGLFFDRLVRVPGWQSISVAAAAQAVQRSAYPSAYRRHEDLAERVVGALS</sequence>
<feature type="region of interest" description="Disordered" evidence="1">
    <location>
        <begin position="47"/>
        <end position="103"/>
    </location>
</feature>
<organism evidence="2 3">
    <name type="scientific">Rugosimonospora acidiphila</name>
    <dbReference type="NCBI Taxonomy" id="556531"/>
    <lineage>
        <taxon>Bacteria</taxon>
        <taxon>Bacillati</taxon>
        <taxon>Actinomycetota</taxon>
        <taxon>Actinomycetes</taxon>
        <taxon>Micromonosporales</taxon>
        <taxon>Micromonosporaceae</taxon>
        <taxon>Rugosimonospora</taxon>
    </lineage>
</organism>
<evidence type="ECO:0000313" key="3">
    <source>
        <dbReference type="Proteomes" id="UP001501570"/>
    </source>
</evidence>
<gene>
    <name evidence="2" type="ORF">GCM10023322_26750</name>
</gene>
<reference evidence="3" key="1">
    <citation type="journal article" date="2019" name="Int. J. Syst. Evol. Microbiol.">
        <title>The Global Catalogue of Microorganisms (GCM) 10K type strain sequencing project: providing services to taxonomists for standard genome sequencing and annotation.</title>
        <authorList>
            <consortium name="The Broad Institute Genomics Platform"/>
            <consortium name="The Broad Institute Genome Sequencing Center for Infectious Disease"/>
            <person name="Wu L."/>
            <person name="Ma J."/>
        </authorList>
    </citation>
    <scope>NUCLEOTIDE SEQUENCE [LARGE SCALE GENOMIC DNA]</scope>
    <source>
        <strain evidence="3">JCM 18304</strain>
    </source>
</reference>
<name>A0ABP9RSM1_9ACTN</name>
<comment type="caution">
    <text evidence="2">The sequence shown here is derived from an EMBL/GenBank/DDBJ whole genome shotgun (WGS) entry which is preliminary data.</text>
</comment>
<proteinExistence type="predicted"/>
<accession>A0ABP9RSM1</accession>
<evidence type="ECO:0000313" key="2">
    <source>
        <dbReference type="EMBL" id="GAA5184699.1"/>
    </source>
</evidence>
<dbReference type="Proteomes" id="UP001501570">
    <property type="component" value="Unassembled WGS sequence"/>
</dbReference>
<dbReference type="EMBL" id="BAABJQ010000006">
    <property type="protein sequence ID" value="GAA5184699.1"/>
    <property type="molecule type" value="Genomic_DNA"/>
</dbReference>
<keyword evidence="3" id="KW-1185">Reference proteome</keyword>
<evidence type="ECO:0000256" key="1">
    <source>
        <dbReference type="SAM" id="MobiDB-lite"/>
    </source>
</evidence>
<evidence type="ECO:0008006" key="4">
    <source>
        <dbReference type="Google" id="ProtNLM"/>
    </source>
</evidence>
<dbReference type="RefSeq" id="WP_345629376.1">
    <property type="nucleotide sequence ID" value="NZ_BAABJQ010000006.1"/>
</dbReference>